<dbReference type="Proteomes" id="UP000184048">
    <property type="component" value="Unassembled WGS sequence"/>
</dbReference>
<gene>
    <name evidence="1" type="ORF">SAMN02745131_03404</name>
</gene>
<dbReference type="AlphaFoldDB" id="A0A1M5E3P0"/>
<keyword evidence="2" id="KW-1185">Reference proteome</keyword>
<evidence type="ECO:0000313" key="1">
    <source>
        <dbReference type="EMBL" id="SHF73682.1"/>
    </source>
</evidence>
<name>A0A1M5E3P0_9BACT</name>
<proteinExistence type="predicted"/>
<dbReference type="RefSeq" id="WP_072836540.1">
    <property type="nucleotide sequence ID" value="NZ_FQUU01000017.1"/>
</dbReference>
<organism evidence="1 2">
    <name type="scientific">Flavisolibacter ginsengisoli DSM 18119</name>
    <dbReference type="NCBI Taxonomy" id="1121884"/>
    <lineage>
        <taxon>Bacteria</taxon>
        <taxon>Pseudomonadati</taxon>
        <taxon>Bacteroidota</taxon>
        <taxon>Chitinophagia</taxon>
        <taxon>Chitinophagales</taxon>
        <taxon>Chitinophagaceae</taxon>
        <taxon>Flavisolibacter</taxon>
    </lineage>
</organism>
<evidence type="ECO:0000313" key="2">
    <source>
        <dbReference type="Proteomes" id="UP000184048"/>
    </source>
</evidence>
<accession>A0A1M5E3P0</accession>
<protein>
    <submittedName>
        <fullName evidence="1">Uncharacterized protein</fullName>
    </submittedName>
</protein>
<dbReference type="EMBL" id="FQUU01000017">
    <property type="protein sequence ID" value="SHF73682.1"/>
    <property type="molecule type" value="Genomic_DNA"/>
</dbReference>
<reference evidence="1 2" key="1">
    <citation type="submission" date="2016-11" db="EMBL/GenBank/DDBJ databases">
        <authorList>
            <person name="Jaros S."/>
            <person name="Januszkiewicz K."/>
            <person name="Wedrychowicz H."/>
        </authorList>
    </citation>
    <scope>NUCLEOTIDE SEQUENCE [LARGE SCALE GENOMIC DNA]</scope>
    <source>
        <strain evidence="1 2">DSM 18119</strain>
    </source>
</reference>
<sequence length="69" mass="8211">MSDANILLQMTLERTRLIEERIVQFLGHVPSWKERKTFRILNRLGESTIYYEKQLVGTVYFQPVDDPII</sequence>